<dbReference type="GO" id="GO:0016020">
    <property type="term" value="C:membrane"/>
    <property type="evidence" value="ECO:0007669"/>
    <property type="project" value="UniProtKB-SubCell"/>
</dbReference>
<dbReference type="GO" id="GO:0016705">
    <property type="term" value="F:oxidoreductase activity, acting on paired donors, with incorporation or reduction of molecular oxygen"/>
    <property type="evidence" value="ECO:0007669"/>
    <property type="project" value="InterPro"/>
</dbReference>
<protein>
    <submittedName>
        <fullName evidence="14">Oxygenase</fullName>
    </submittedName>
</protein>
<evidence type="ECO:0000256" key="9">
    <source>
        <dbReference type="ARBA" id="ARBA00023033"/>
    </source>
</evidence>
<dbReference type="CDD" id="cd11073">
    <property type="entry name" value="CYP76-like"/>
    <property type="match status" value="1"/>
</dbReference>
<organism evidence="14 15">
    <name type="scientific">Lithospermum erythrorhizon</name>
    <name type="common">Purple gromwell</name>
    <name type="synonym">Lithospermum officinale var. erythrorhizon</name>
    <dbReference type="NCBI Taxonomy" id="34254"/>
    <lineage>
        <taxon>Eukaryota</taxon>
        <taxon>Viridiplantae</taxon>
        <taxon>Streptophyta</taxon>
        <taxon>Embryophyta</taxon>
        <taxon>Tracheophyta</taxon>
        <taxon>Spermatophyta</taxon>
        <taxon>Magnoliopsida</taxon>
        <taxon>eudicotyledons</taxon>
        <taxon>Gunneridae</taxon>
        <taxon>Pentapetalae</taxon>
        <taxon>asterids</taxon>
        <taxon>lamiids</taxon>
        <taxon>Boraginales</taxon>
        <taxon>Boraginaceae</taxon>
        <taxon>Boraginoideae</taxon>
        <taxon>Lithospermeae</taxon>
        <taxon>Lithospermum</taxon>
    </lineage>
</organism>
<dbReference type="PRINTS" id="PR00385">
    <property type="entry name" value="P450"/>
</dbReference>
<keyword evidence="8 11" id="KW-0408">Iron</keyword>
<evidence type="ECO:0000256" key="10">
    <source>
        <dbReference type="ARBA" id="ARBA00023136"/>
    </source>
</evidence>
<dbReference type="FunFam" id="1.10.630.10:FF:000007">
    <property type="entry name" value="Cytochrome P450 76C4"/>
    <property type="match status" value="1"/>
</dbReference>
<keyword evidence="9 12" id="KW-0503">Monooxygenase</keyword>
<proteinExistence type="inferred from homology"/>
<evidence type="ECO:0000256" key="1">
    <source>
        <dbReference type="ARBA" id="ARBA00004370"/>
    </source>
</evidence>
<dbReference type="PANTHER" id="PTHR47950">
    <property type="entry name" value="CYTOCHROME P450, FAMILY 76, SUBFAMILY C, POLYPEPTIDE 5-RELATED"/>
    <property type="match status" value="1"/>
</dbReference>
<dbReference type="InterPro" id="IPR036396">
    <property type="entry name" value="Cyt_P450_sf"/>
</dbReference>
<evidence type="ECO:0000256" key="13">
    <source>
        <dbReference type="SAM" id="Phobius"/>
    </source>
</evidence>
<keyword evidence="5 11" id="KW-0479">Metal-binding</keyword>
<keyword evidence="6 13" id="KW-1133">Transmembrane helix</keyword>
<evidence type="ECO:0000256" key="3">
    <source>
        <dbReference type="ARBA" id="ARBA00022617"/>
    </source>
</evidence>
<dbReference type="EMBL" id="BAABME010020243">
    <property type="protein sequence ID" value="GAA0159828.1"/>
    <property type="molecule type" value="Genomic_DNA"/>
</dbReference>
<evidence type="ECO:0000256" key="6">
    <source>
        <dbReference type="ARBA" id="ARBA00022989"/>
    </source>
</evidence>
<keyword evidence="15" id="KW-1185">Reference proteome</keyword>
<evidence type="ECO:0000256" key="7">
    <source>
        <dbReference type="ARBA" id="ARBA00023002"/>
    </source>
</evidence>
<dbReference type="PROSITE" id="PS00086">
    <property type="entry name" value="CYTOCHROME_P450"/>
    <property type="match status" value="1"/>
</dbReference>
<evidence type="ECO:0000256" key="12">
    <source>
        <dbReference type="RuleBase" id="RU000461"/>
    </source>
</evidence>
<evidence type="ECO:0000256" key="8">
    <source>
        <dbReference type="ARBA" id="ARBA00023004"/>
    </source>
</evidence>
<dbReference type="PRINTS" id="PR00463">
    <property type="entry name" value="EP450I"/>
</dbReference>
<keyword evidence="10 13" id="KW-0472">Membrane</keyword>
<dbReference type="SUPFAM" id="SSF48264">
    <property type="entry name" value="Cytochrome P450"/>
    <property type="match status" value="1"/>
</dbReference>
<keyword evidence="4 13" id="KW-0812">Transmembrane</keyword>
<gene>
    <name evidence="14" type="ORF">LIER_38928</name>
</gene>
<evidence type="ECO:0000256" key="2">
    <source>
        <dbReference type="ARBA" id="ARBA00010617"/>
    </source>
</evidence>
<dbReference type="Gene3D" id="1.10.630.10">
    <property type="entry name" value="Cytochrome P450"/>
    <property type="match status" value="1"/>
</dbReference>
<evidence type="ECO:0000256" key="4">
    <source>
        <dbReference type="ARBA" id="ARBA00022692"/>
    </source>
</evidence>
<dbReference type="InterPro" id="IPR001128">
    <property type="entry name" value="Cyt_P450"/>
</dbReference>
<sequence length="496" mass="56004">MDFLSIAIFISVTIFFVQYLGFFVTRSSKNLPPGPNPLPIIGSLHLIGDQPHRSMFTLANKYGPLMALKLGQITTIVISSSTMAKEVLQKQDLAFSSNRTVPNALLAIDYYNYSLGFLPIGPKWTAIRKTMTSFVFSNNKINANKHLRMEKVQEFIEYCFKCSQKGEAVSIGLGAFITSLNLLSNTIFSKDIVGWNSDNSREFYNLVRNFTMEGGKPNLADFFPVFGRFDPQGIRHRTAIVTTKLHIFAEKLVDERLEQRKQGLVMNDMLDVLLDSMETNPEDMDKQTIVYICQDMFVAGTDASSNTVEWAISEAVKNPDIMRKAKEELAHVIGKGKTIEEDDVDKLPYLRCVVKETFRLHPVAPFLIPRKVRQNDVQLSGFTIPKGSQVLVNAYAIGRDPSIWESPLEFKPERFWNSEIDVRGQHFELIPFGAGRRICPGLPLGLKMVHLMLGSLLNSFDWKLQGDIVPKTLNMDERFGMILQRAEPLLVVPVIS</sequence>
<dbReference type="GO" id="GO:0020037">
    <property type="term" value="F:heme binding"/>
    <property type="evidence" value="ECO:0007669"/>
    <property type="project" value="InterPro"/>
</dbReference>
<dbReference type="Pfam" id="PF00067">
    <property type="entry name" value="p450"/>
    <property type="match status" value="1"/>
</dbReference>
<comment type="subcellular location">
    <subcellularLocation>
        <location evidence="1">Membrane</location>
    </subcellularLocation>
</comment>
<dbReference type="PANTHER" id="PTHR47950:SF4">
    <property type="entry name" value="GERANIOL 8-HYDROXYLASE-LIKE"/>
    <property type="match status" value="1"/>
</dbReference>
<accession>A0AAV3QBG3</accession>
<comment type="similarity">
    <text evidence="2 12">Belongs to the cytochrome P450 family.</text>
</comment>
<feature type="transmembrane region" description="Helical" evidence="13">
    <location>
        <begin position="6"/>
        <end position="24"/>
    </location>
</feature>
<evidence type="ECO:0000256" key="5">
    <source>
        <dbReference type="ARBA" id="ARBA00022723"/>
    </source>
</evidence>
<dbReference type="GO" id="GO:0005506">
    <property type="term" value="F:iron ion binding"/>
    <property type="evidence" value="ECO:0007669"/>
    <property type="project" value="InterPro"/>
</dbReference>
<dbReference type="AlphaFoldDB" id="A0AAV3QBG3"/>
<comment type="cofactor">
    <cofactor evidence="11">
        <name>heme</name>
        <dbReference type="ChEBI" id="CHEBI:30413"/>
    </cofactor>
</comment>
<evidence type="ECO:0000313" key="14">
    <source>
        <dbReference type="EMBL" id="GAA0159828.1"/>
    </source>
</evidence>
<evidence type="ECO:0000313" key="15">
    <source>
        <dbReference type="Proteomes" id="UP001454036"/>
    </source>
</evidence>
<evidence type="ECO:0000256" key="11">
    <source>
        <dbReference type="PIRSR" id="PIRSR602401-1"/>
    </source>
</evidence>
<dbReference type="InterPro" id="IPR002401">
    <property type="entry name" value="Cyt_P450_E_grp-I"/>
</dbReference>
<feature type="binding site" description="axial binding residue" evidence="11">
    <location>
        <position position="439"/>
    </location>
    <ligand>
        <name>heme</name>
        <dbReference type="ChEBI" id="CHEBI:30413"/>
    </ligand>
    <ligandPart>
        <name>Fe</name>
        <dbReference type="ChEBI" id="CHEBI:18248"/>
    </ligandPart>
</feature>
<dbReference type="InterPro" id="IPR017972">
    <property type="entry name" value="Cyt_P450_CS"/>
</dbReference>
<reference evidence="14 15" key="1">
    <citation type="submission" date="2024-01" db="EMBL/GenBank/DDBJ databases">
        <title>The complete chloroplast genome sequence of Lithospermum erythrorhizon: insights into the phylogenetic relationship among Boraginaceae species and the maternal lineages of purple gromwells.</title>
        <authorList>
            <person name="Okada T."/>
            <person name="Watanabe K."/>
        </authorList>
    </citation>
    <scope>NUCLEOTIDE SEQUENCE [LARGE SCALE GENOMIC DNA]</scope>
</reference>
<dbReference type="GO" id="GO:0004497">
    <property type="term" value="F:monooxygenase activity"/>
    <property type="evidence" value="ECO:0007669"/>
    <property type="project" value="UniProtKB-KW"/>
</dbReference>
<comment type="caution">
    <text evidence="14">The sequence shown here is derived from an EMBL/GenBank/DDBJ whole genome shotgun (WGS) entry which is preliminary data.</text>
</comment>
<keyword evidence="3 11" id="KW-0349">Heme</keyword>
<keyword evidence="7 12" id="KW-0560">Oxidoreductase</keyword>
<dbReference type="Proteomes" id="UP001454036">
    <property type="component" value="Unassembled WGS sequence"/>
</dbReference>
<name>A0AAV3QBG3_LITER</name>